<dbReference type="PANTHER" id="PTHR37191:SF1">
    <property type="entry name" value="OS08G0112600 PROTEIN"/>
    <property type="match status" value="1"/>
</dbReference>
<comment type="caution">
    <text evidence="2">The sequence shown here is derived from an EMBL/GenBank/DDBJ whole genome shotgun (WGS) entry which is preliminary data.</text>
</comment>
<gene>
    <name evidence="2" type="ORF">CK203_096766</name>
</gene>
<evidence type="ECO:0000313" key="3">
    <source>
        <dbReference type="Proteomes" id="UP000288805"/>
    </source>
</evidence>
<dbReference type="PANTHER" id="PTHR37191">
    <property type="entry name" value="ZINC FINGER/BTB DOMAIN PROTEIN"/>
    <property type="match status" value="1"/>
</dbReference>
<feature type="region of interest" description="Disordered" evidence="1">
    <location>
        <begin position="130"/>
        <end position="156"/>
    </location>
</feature>
<reference evidence="2 3" key="1">
    <citation type="journal article" date="2018" name="PLoS Genet.">
        <title>Population sequencing reveals clonal diversity and ancestral inbreeding in the grapevine cultivar Chardonnay.</title>
        <authorList>
            <person name="Roach M.J."/>
            <person name="Johnson D.L."/>
            <person name="Bohlmann J."/>
            <person name="van Vuuren H.J."/>
            <person name="Jones S.J."/>
            <person name="Pretorius I.S."/>
            <person name="Schmidt S.A."/>
            <person name="Borneman A.R."/>
        </authorList>
    </citation>
    <scope>NUCLEOTIDE SEQUENCE [LARGE SCALE GENOMIC DNA]</scope>
    <source>
        <strain evidence="3">cv. Chardonnay</strain>
        <tissue evidence="2">Leaf</tissue>
    </source>
</reference>
<dbReference type="AlphaFoldDB" id="A0A438D0X9"/>
<feature type="compositionally biased region" description="Polar residues" evidence="1">
    <location>
        <begin position="13"/>
        <end position="26"/>
    </location>
</feature>
<protein>
    <submittedName>
        <fullName evidence="2">Uncharacterized protein</fullName>
    </submittedName>
</protein>
<evidence type="ECO:0000313" key="2">
    <source>
        <dbReference type="EMBL" id="RVW29105.1"/>
    </source>
</evidence>
<feature type="region of interest" description="Disordered" evidence="1">
    <location>
        <begin position="1"/>
        <end position="50"/>
    </location>
</feature>
<proteinExistence type="predicted"/>
<name>A0A438D0X9_VITVI</name>
<dbReference type="EMBL" id="QGNW01001861">
    <property type="protein sequence ID" value="RVW29105.1"/>
    <property type="molecule type" value="Genomic_DNA"/>
</dbReference>
<evidence type="ECO:0000256" key="1">
    <source>
        <dbReference type="SAM" id="MobiDB-lite"/>
    </source>
</evidence>
<feature type="compositionally biased region" description="Basic and acidic residues" evidence="1">
    <location>
        <begin position="1"/>
        <end position="12"/>
    </location>
</feature>
<dbReference type="Proteomes" id="UP000288805">
    <property type="component" value="Unassembled WGS sequence"/>
</dbReference>
<feature type="compositionally biased region" description="Basic and acidic residues" evidence="1">
    <location>
        <begin position="140"/>
        <end position="156"/>
    </location>
</feature>
<accession>A0A438D0X9</accession>
<sequence length="226" mass="25825">MRGKMTCEEKHGAQTQATKQPGSASTMYVPCKKSVKTRPNDKDDDDDQSLSEIDPELRYSFQRNFQVSLSFLNLHELFCREEIYLHRCLSSLIGLHLVDKASTLQTQKPTGSSNNRRLGIKTIGLLKLRPQTKNPGSESKVVRQQKEKSKSEASKKNDFYQSKGEYDYGSKQRVMITEMYLGQPKEWDVVRDGTTGCSYKELGVRFEKARCAVGEARYSWLMAYGR</sequence>
<organism evidence="2 3">
    <name type="scientific">Vitis vinifera</name>
    <name type="common">Grape</name>
    <dbReference type="NCBI Taxonomy" id="29760"/>
    <lineage>
        <taxon>Eukaryota</taxon>
        <taxon>Viridiplantae</taxon>
        <taxon>Streptophyta</taxon>
        <taxon>Embryophyta</taxon>
        <taxon>Tracheophyta</taxon>
        <taxon>Spermatophyta</taxon>
        <taxon>Magnoliopsida</taxon>
        <taxon>eudicotyledons</taxon>
        <taxon>Gunneridae</taxon>
        <taxon>Pentapetalae</taxon>
        <taxon>rosids</taxon>
        <taxon>Vitales</taxon>
        <taxon>Vitaceae</taxon>
        <taxon>Viteae</taxon>
        <taxon>Vitis</taxon>
    </lineage>
</organism>